<dbReference type="Proteomes" id="UP000015454">
    <property type="component" value="Unassembled WGS sequence"/>
</dbReference>
<accession>T0FGC2</accession>
<reference evidence="1" key="1">
    <citation type="submission" date="2013-05" db="EMBL/GenBank/DDBJ databases">
        <authorList>
            <person name="Harkins D.M."/>
            <person name="Durkin A.S."/>
            <person name="Brinkac L.M."/>
            <person name="Haft D.H."/>
            <person name="Selengut J.D."/>
            <person name="Sanka R."/>
            <person name="DePew J."/>
            <person name="Purushe J."/>
            <person name="Hartskeerl R.A."/>
            <person name="Ahmed A."/>
            <person name="van der Linden H."/>
            <person name="Goris M.G.A."/>
            <person name="Vinetz J.M."/>
            <person name="Sutton G.G."/>
            <person name="Nierman W.C."/>
            <person name="Fouts D.E."/>
        </authorList>
    </citation>
    <scope>NUCLEOTIDE SEQUENCE [LARGE SCALE GENOMIC DNA]</scope>
    <source>
        <strain evidence="1">5399</strain>
    </source>
</reference>
<keyword evidence="2" id="KW-1185">Reference proteome</keyword>
<organism evidence="1 2">
    <name type="scientific">Leptospira broomii serovar Hurstbridge str. 5399</name>
    <dbReference type="NCBI Taxonomy" id="1049789"/>
    <lineage>
        <taxon>Bacteria</taxon>
        <taxon>Pseudomonadati</taxon>
        <taxon>Spirochaetota</taxon>
        <taxon>Spirochaetia</taxon>
        <taxon>Leptospirales</taxon>
        <taxon>Leptospiraceae</taxon>
        <taxon>Leptospira</taxon>
    </lineage>
</organism>
<evidence type="ECO:0000313" key="1">
    <source>
        <dbReference type="EMBL" id="EQA46981.1"/>
    </source>
</evidence>
<dbReference type="STRING" id="1049789.LEP1GSC050_0998"/>
<gene>
    <name evidence="1" type="ORF">LEP1GSC050_0998</name>
</gene>
<name>T0FGC2_9LEPT</name>
<dbReference type="AlphaFoldDB" id="T0FGC2"/>
<protein>
    <submittedName>
        <fullName evidence="1">Uncharacterized protein</fullName>
    </submittedName>
</protein>
<proteinExistence type="predicted"/>
<sequence>MGNLFFRIGRVSSHLSPSRKGGENGILKIPRPTGRGPVWWKYALYNFPDVFATLFLASPRVGAPTEFSSSPKRKKLRSFVLSPQTVIRVELYDPNWSLFTGLIPSNLGWILCDIILLYSHYNLTL</sequence>
<dbReference type="EMBL" id="AHMO02000004">
    <property type="protein sequence ID" value="EQA46981.1"/>
    <property type="molecule type" value="Genomic_DNA"/>
</dbReference>
<comment type="caution">
    <text evidence="1">The sequence shown here is derived from an EMBL/GenBank/DDBJ whole genome shotgun (WGS) entry which is preliminary data.</text>
</comment>
<evidence type="ECO:0000313" key="2">
    <source>
        <dbReference type="Proteomes" id="UP000015454"/>
    </source>
</evidence>